<dbReference type="EMBL" id="KQ977622">
    <property type="protein sequence ID" value="KYN01289.1"/>
    <property type="molecule type" value="Genomic_DNA"/>
</dbReference>
<dbReference type="AlphaFoldDB" id="A0A195CMJ4"/>
<protein>
    <submittedName>
        <fullName evidence="2">Uncharacterized protein</fullName>
    </submittedName>
</protein>
<organism evidence="2 3">
    <name type="scientific">Cyphomyrmex costatus</name>
    <dbReference type="NCBI Taxonomy" id="456900"/>
    <lineage>
        <taxon>Eukaryota</taxon>
        <taxon>Metazoa</taxon>
        <taxon>Ecdysozoa</taxon>
        <taxon>Arthropoda</taxon>
        <taxon>Hexapoda</taxon>
        <taxon>Insecta</taxon>
        <taxon>Pterygota</taxon>
        <taxon>Neoptera</taxon>
        <taxon>Endopterygota</taxon>
        <taxon>Hymenoptera</taxon>
        <taxon>Apocrita</taxon>
        <taxon>Aculeata</taxon>
        <taxon>Formicoidea</taxon>
        <taxon>Formicidae</taxon>
        <taxon>Myrmicinae</taxon>
        <taxon>Cyphomyrmex</taxon>
    </lineage>
</organism>
<name>A0A195CMJ4_9HYME</name>
<sequence>MKGTGDRHRRRGRNNRARLRDKNGNGRENVAARTWKDVARRGRSAGDRGRTEKNDDGPRARGPGEMCGRNFFSKSIHPHRRFLEDYELLYPSFTQHTVRRGRRPQRLPKIVVRARARGNVDEDFPVRGKATAESRYRKRSYEKEKGRGGGREGMNEREKVRERERERRQIITYIRVISDSRNVAQLLVSVSGMKLRFRVSRNR</sequence>
<evidence type="ECO:0000313" key="3">
    <source>
        <dbReference type="Proteomes" id="UP000078542"/>
    </source>
</evidence>
<evidence type="ECO:0000256" key="1">
    <source>
        <dbReference type="SAM" id="MobiDB-lite"/>
    </source>
</evidence>
<accession>A0A195CMJ4</accession>
<keyword evidence="3" id="KW-1185">Reference proteome</keyword>
<dbReference type="Proteomes" id="UP000078542">
    <property type="component" value="Unassembled WGS sequence"/>
</dbReference>
<gene>
    <name evidence="2" type="ORF">ALC62_07908</name>
</gene>
<feature type="region of interest" description="Disordered" evidence="1">
    <location>
        <begin position="130"/>
        <end position="160"/>
    </location>
</feature>
<reference evidence="2 3" key="1">
    <citation type="submission" date="2016-03" db="EMBL/GenBank/DDBJ databases">
        <title>Cyphomyrmex costatus WGS genome.</title>
        <authorList>
            <person name="Nygaard S."/>
            <person name="Hu H."/>
            <person name="Boomsma J."/>
            <person name="Zhang G."/>
        </authorList>
    </citation>
    <scope>NUCLEOTIDE SEQUENCE [LARGE SCALE GENOMIC DNA]</scope>
    <source>
        <strain evidence="2">MS0001</strain>
        <tissue evidence="2">Whole body</tissue>
    </source>
</reference>
<feature type="region of interest" description="Disordered" evidence="1">
    <location>
        <begin position="1"/>
        <end position="67"/>
    </location>
</feature>
<evidence type="ECO:0000313" key="2">
    <source>
        <dbReference type="EMBL" id="KYN01289.1"/>
    </source>
</evidence>
<feature type="compositionally biased region" description="Basic and acidic residues" evidence="1">
    <location>
        <begin position="34"/>
        <end position="59"/>
    </location>
</feature>
<feature type="compositionally biased region" description="Basic residues" evidence="1">
    <location>
        <begin position="7"/>
        <end position="17"/>
    </location>
</feature>
<proteinExistence type="predicted"/>